<gene>
    <name evidence="2" type="ORF">SK128_020941</name>
</gene>
<dbReference type="AlphaFoldDB" id="A0AAN8X8C9"/>
<keyword evidence="1" id="KW-0472">Membrane</keyword>
<sequence length="161" mass="18104">MCELSAACNRATVADIFQLNKVISRVKTDNIRLHMPRISRLENRYLECFSEASFANLNETYCYPATLLTAYRSQQAWYNHLLIVLIGLIILVVVLAIMMIRAHKMSVPRSFHNLTKQPLGPIGSGKAATNGRTNYYPAATGDADQLMTKIPFHDLTSDDEI</sequence>
<proteinExistence type="predicted"/>
<dbReference type="Proteomes" id="UP001381693">
    <property type="component" value="Unassembled WGS sequence"/>
</dbReference>
<dbReference type="EMBL" id="JAXCGZ010006462">
    <property type="protein sequence ID" value="KAK7079740.1"/>
    <property type="molecule type" value="Genomic_DNA"/>
</dbReference>
<evidence type="ECO:0000256" key="1">
    <source>
        <dbReference type="SAM" id="Phobius"/>
    </source>
</evidence>
<keyword evidence="1" id="KW-1133">Transmembrane helix</keyword>
<name>A0AAN8X8C9_HALRR</name>
<evidence type="ECO:0000313" key="2">
    <source>
        <dbReference type="EMBL" id="KAK7079740.1"/>
    </source>
</evidence>
<keyword evidence="1" id="KW-0812">Transmembrane</keyword>
<feature type="transmembrane region" description="Helical" evidence="1">
    <location>
        <begin position="77"/>
        <end position="100"/>
    </location>
</feature>
<protein>
    <submittedName>
        <fullName evidence="2">Uncharacterized protein</fullName>
    </submittedName>
</protein>
<organism evidence="2 3">
    <name type="scientific">Halocaridina rubra</name>
    <name type="common">Hawaiian red shrimp</name>
    <dbReference type="NCBI Taxonomy" id="373956"/>
    <lineage>
        <taxon>Eukaryota</taxon>
        <taxon>Metazoa</taxon>
        <taxon>Ecdysozoa</taxon>
        <taxon>Arthropoda</taxon>
        <taxon>Crustacea</taxon>
        <taxon>Multicrustacea</taxon>
        <taxon>Malacostraca</taxon>
        <taxon>Eumalacostraca</taxon>
        <taxon>Eucarida</taxon>
        <taxon>Decapoda</taxon>
        <taxon>Pleocyemata</taxon>
        <taxon>Caridea</taxon>
        <taxon>Atyoidea</taxon>
        <taxon>Atyidae</taxon>
        <taxon>Halocaridina</taxon>
    </lineage>
</organism>
<keyword evidence="3" id="KW-1185">Reference proteome</keyword>
<reference evidence="2 3" key="1">
    <citation type="submission" date="2023-11" db="EMBL/GenBank/DDBJ databases">
        <title>Halocaridina rubra genome assembly.</title>
        <authorList>
            <person name="Smith C."/>
        </authorList>
    </citation>
    <scope>NUCLEOTIDE SEQUENCE [LARGE SCALE GENOMIC DNA]</scope>
    <source>
        <strain evidence="2">EP-1</strain>
        <tissue evidence="2">Whole</tissue>
    </source>
</reference>
<accession>A0AAN8X8C9</accession>
<comment type="caution">
    <text evidence="2">The sequence shown here is derived from an EMBL/GenBank/DDBJ whole genome shotgun (WGS) entry which is preliminary data.</text>
</comment>
<evidence type="ECO:0000313" key="3">
    <source>
        <dbReference type="Proteomes" id="UP001381693"/>
    </source>
</evidence>